<comment type="caution">
    <text evidence="15">The sequence shown here is derived from an EMBL/GenBank/DDBJ whole genome shotgun (WGS) entry which is preliminary data.</text>
</comment>
<dbReference type="GO" id="GO:0008270">
    <property type="term" value="F:zinc ion binding"/>
    <property type="evidence" value="ECO:0007669"/>
    <property type="project" value="UniProtKB-KW"/>
</dbReference>
<dbReference type="InterPro" id="IPR017907">
    <property type="entry name" value="Znf_RING_CS"/>
</dbReference>
<dbReference type="EMBL" id="JANPWZ010000331">
    <property type="protein sequence ID" value="KAJ3577652.1"/>
    <property type="molecule type" value="Genomic_DNA"/>
</dbReference>
<evidence type="ECO:0000259" key="13">
    <source>
        <dbReference type="PROSITE" id="PS51192"/>
    </source>
</evidence>
<evidence type="ECO:0000256" key="10">
    <source>
        <dbReference type="PROSITE-ProRule" id="PRU00175"/>
    </source>
</evidence>
<dbReference type="Pfam" id="PF00271">
    <property type="entry name" value="Helicase_C"/>
    <property type="match status" value="1"/>
</dbReference>
<dbReference type="InterPro" id="IPR002464">
    <property type="entry name" value="DNA/RNA_helicase_DEAH_CS"/>
</dbReference>
<feature type="compositionally biased region" description="Basic residues" evidence="11">
    <location>
        <begin position="743"/>
        <end position="766"/>
    </location>
</feature>
<dbReference type="CDD" id="cd18793">
    <property type="entry name" value="SF2_C_SNF"/>
    <property type="match status" value="1"/>
</dbReference>
<keyword evidence="8" id="KW-0862">Zinc</keyword>
<dbReference type="InterPro" id="IPR001650">
    <property type="entry name" value="Helicase_C-like"/>
</dbReference>
<dbReference type="Gene3D" id="3.30.40.10">
    <property type="entry name" value="Zinc/RING finger domain, C3HC4 (zinc finger)"/>
    <property type="match status" value="1"/>
</dbReference>
<evidence type="ECO:0000313" key="16">
    <source>
        <dbReference type="Proteomes" id="UP001148614"/>
    </source>
</evidence>
<feature type="domain" description="Helicase ATP-binding" evidence="13">
    <location>
        <begin position="160"/>
        <end position="337"/>
    </location>
</feature>
<dbReference type="GO" id="GO:0000724">
    <property type="term" value="P:double-strand break repair via homologous recombination"/>
    <property type="evidence" value="ECO:0007669"/>
    <property type="project" value="TreeGrafter"/>
</dbReference>
<dbReference type="PROSITE" id="PS51192">
    <property type="entry name" value="HELICASE_ATP_BIND_1"/>
    <property type="match status" value="1"/>
</dbReference>
<feature type="compositionally biased region" description="Polar residues" evidence="11">
    <location>
        <begin position="771"/>
        <end position="780"/>
    </location>
</feature>
<dbReference type="SMART" id="SM00487">
    <property type="entry name" value="DEXDc"/>
    <property type="match status" value="1"/>
</dbReference>
<feature type="compositionally biased region" description="Low complexity" evidence="11">
    <location>
        <begin position="54"/>
        <end position="77"/>
    </location>
</feature>
<dbReference type="GO" id="GO:0016787">
    <property type="term" value="F:hydrolase activity"/>
    <property type="evidence" value="ECO:0007669"/>
    <property type="project" value="UniProtKB-KW"/>
</dbReference>
<protein>
    <submittedName>
        <fullName evidence="15">Uncharacterized protein</fullName>
    </submittedName>
</protein>
<dbReference type="GO" id="GO:0008094">
    <property type="term" value="F:ATP-dependent activity, acting on DNA"/>
    <property type="evidence" value="ECO:0007669"/>
    <property type="project" value="TreeGrafter"/>
</dbReference>
<dbReference type="PROSITE" id="PS51194">
    <property type="entry name" value="HELICASE_CTER"/>
    <property type="match status" value="1"/>
</dbReference>
<feature type="compositionally biased region" description="Polar residues" evidence="11">
    <location>
        <begin position="12"/>
        <end position="28"/>
    </location>
</feature>
<evidence type="ECO:0000256" key="1">
    <source>
        <dbReference type="ARBA" id="ARBA00004123"/>
    </source>
</evidence>
<feature type="compositionally biased region" description="Low complexity" evidence="11">
    <location>
        <begin position="36"/>
        <end position="45"/>
    </location>
</feature>
<dbReference type="InterPro" id="IPR013083">
    <property type="entry name" value="Znf_RING/FYVE/PHD"/>
</dbReference>
<keyword evidence="16" id="KW-1185">Reference proteome</keyword>
<feature type="region of interest" description="Disordered" evidence="11">
    <location>
        <begin position="569"/>
        <end position="715"/>
    </location>
</feature>
<name>A0A9W8NJK0_9PEZI</name>
<evidence type="ECO:0000256" key="7">
    <source>
        <dbReference type="ARBA" id="ARBA00022806"/>
    </source>
</evidence>
<evidence type="ECO:0000259" key="12">
    <source>
        <dbReference type="PROSITE" id="PS50089"/>
    </source>
</evidence>
<dbReference type="PROSITE" id="PS00690">
    <property type="entry name" value="DEAH_ATP_HELICASE"/>
    <property type="match status" value="1"/>
</dbReference>
<keyword evidence="4" id="KW-0547">Nucleotide-binding</keyword>
<evidence type="ECO:0000256" key="6">
    <source>
        <dbReference type="ARBA" id="ARBA00022801"/>
    </source>
</evidence>
<dbReference type="AlphaFoldDB" id="A0A9W8NJK0"/>
<comment type="similarity">
    <text evidence="2">Belongs to the SNF2/RAD54 helicase family.</text>
</comment>
<dbReference type="InterPro" id="IPR001841">
    <property type="entry name" value="Znf_RING"/>
</dbReference>
<dbReference type="CDD" id="cd18008">
    <property type="entry name" value="DEXDc_SHPRH-like"/>
    <property type="match status" value="1"/>
</dbReference>
<feature type="domain" description="RING-type" evidence="12">
    <location>
        <begin position="491"/>
        <end position="534"/>
    </location>
</feature>
<evidence type="ECO:0000256" key="8">
    <source>
        <dbReference type="ARBA" id="ARBA00022833"/>
    </source>
</evidence>
<evidence type="ECO:0000256" key="9">
    <source>
        <dbReference type="ARBA" id="ARBA00022840"/>
    </source>
</evidence>
<dbReference type="GO" id="GO:0005634">
    <property type="term" value="C:nucleus"/>
    <property type="evidence" value="ECO:0007669"/>
    <property type="project" value="UniProtKB-SubCell"/>
</dbReference>
<evidence type="ECO:0000256" key="3">
    <source>
        <dbReference type="ARBA" id="ARBA00022723"/>
    </source>
</evidence>
<gene>
    <name evidence="15" type="ORF">NPX13_g2911</name>
</gene>
<dbReference type="PROSITE" id="PS50089">
    <property type="entry name" value="ZF_RING_2"/>
    <property type="match status" value="1"/>
</dbReference>
<dbReference type="InterPro" id="IPR027417">
    <property type="entry name" value="P-loop_NTPase"/>
</dbReference>
<dbReference type="InterPro" id="IPR014001">
    <property type="entry name" value="Helicase_ATP-bd"/>
</dbReference>
<sequence>MLNQERLPVGNGPQSQIMSEPENASSPVNLHDSHQSHASSSSNRPSPSPPPLFSPNLHPPEFNQDASCDATAANADASYVQHESSQHDADDSGMSHLPPNYELYNELYNELYLEREREAIRNLLDVSDIDIPVWDRERQPIALQKKLMAHQQVGLTWLINQEESSHKGGILADEMGLGKTIQALALILCRPPIDGTRKTTLIVVPTSLLRQWEREIDDKVKPGHKLKTVVFHSAKRRNLTVARLLSHDVVLTTYGTLAYEYKQIYDNRKTATAVLLAPHAIFHRVILDEAHNVKNRNSQSSKAVDRLRSTYRLCMTGTPLMNRLDELYPLIRFLRIEPYRDWEKFRRNLTSIKGGEARAMKKLHVLLGCVLLRRTEKTLVDGQPILTLPDLTVHTIQAVFDKDQLEYYKALEQHSQLRMNRYLREGTVTRNYWYILLLILRLRQCCCHPHLIKDHTIPEGINMTSEDMTDLAYALSRPVVDRIKSQKNFECPMCKDKTEYPIFNYPCGHHICGACITNMAPTGEPGMEYCEDDRGDSVLGACPTNGCNESIDSRHVISYTNFSEVHISENDKGDRTAAKPGDKDLDDDEDVDKHGNLKDFVVSDDYESGNEIESRGATPSASKTQTEHLVDSRIPMTEEVSRDSSPAKHASENRSAPIAAVESDADDSDDSLPPIDSIFDDIKKKAQTKTSPKAPLEGLSATRQNKRNNVPPLLPKVESKYALKYDDSSDLDAANEDSSVASGRKRKATIGKGSGRQKKMQKRGKGRPTGLTLSALKQSSRSSAAAKERYFNGLRKDWESSAKIDKAMELLAMIRQDFPNEKTLVFSQFTSFLDLMEIPISDDGYNYRRYDGSMPNGDRDTAIDDFMRKPEVKVMLVSLRCGNAGLNLYAATRVIMLDPFWNPSVEDQAIKRAHRLGQTKPVIAYRILVKETVEDRILLLQEKKKQLVSDVLNPDARKGLSRLNISELAGLFGIRLSG</sequence>
<dbReference type="PANTHER" id="PTHR45626:SF16">
    <property type="entry name" value="ATP-DEPENDENT HELICASE ULS1"/>
    <property type="match status" value="1"/>
</dbReference>
<dbReference type="Gene3D" id="3.40.50.10810">
    <property type="entry name" value="Tandem AAA-ATPase domain"/>
    <property type="match status" value="1"/>
</dbReference>
<dbReference type="InterPro" id="IPR000330">
    <property type="entry name" value="SNF2_N"/>
</dbReference>
<keyword evidence="7" id="KW-0347">Helicase</keyword>
<reference evidence="15" key="1">
    <citation type="submission" date="2022-07" db="EMBL/GenBank/DDBJ databases">
        <title>Genome Sequence of Xylaria arbuscula.</title>
        <authorList>
            <person name="Buettner E."/>
        </authorList>
    </citation>
    <scope>NUCLEOTIDE SEQUENCE</scope>
    <source>
        <strain evidence="15">VT107</strain>
    </source>
</reference>
<dbReference type="GO" id="GO:0004386">
    <property type="term" value="F:helicase activity"/>
    <property type="evidence" value="ECO:0007669"/>
    <property type="project" value="UniProtKB-KW"/>
</dbReference>
<feature type="compositionally biased region" description="Basic and acidic residues" evidence="11">
    <location>
        <begin position="639"/>
        <end position="652"/>
    </location>
</feature>
<dbReference type="SMART" id="SM00490">
    <property type="entry name" value="HELICc"/>
    <property type="match status" value="1"/>
</dbReference>
<keyword evidence="9" id="KW-0067">ATP-binding</keyword>
<keyword evidence="6" id="KW-0378">Hydrolase</keyword>
<accession>A0A9W8NJK0</accession>
<dbReference type="GO" id="GO:0005524">
    <property type="term" value="F:ATP binding"/>
    <property type="evidence" value="ECO:0007669"/>
    <property type="project" value="UniProtKB-KW"/>
</dbReference>
<keyword evidence="5 10" id="KW-0863">Zinc-finger</keyword>
<proteinExistence type="inferred from homology"/>
<dbReference type="Pfam" id="PF00176">
    <property type="entry name" value="SNF2-rel_dom"/>
    <property type="match status" value="1"/>
</dbReference>
<dbReference type="SUPFAM" id="SSF57850">
    <property type="entry name" value="RING/U-box"/>
    <property type="match status" value="1"/>
</dbReference>
<dbReference type="InterPro" id="IPR050628">
    <property type="entry name" value="SNF2_RAD54_helicase_TF"/>
</dbReference>
<evidence type="ECO:0000256" key="11">
    <source>
        <dbReference type="SAM" id="MobiDB-lite"/>
    </source>
</evidence>
<dbReference type="SUPFAM" id="SSF52540">
    <property type="entry name" value="P-loop containing nucleoside triphosphate hydrolases"/>
    <property type="match status" value="2"/>
</dbReference>
<dbReference type="InterPro" id="IPR049730">
    <property type="entry name" value="SNF2/RAD54-like_C"/>
</dbReference>
<dbReference type="PANTHER" id="PTHR45626">
    <property type="entry name" value="TRANSCRIPTION TERMINATION FACTOR 2-RELATED"/>
    <property type="match status" value="1"/>
</dbReference>
<evidence type="ECO:0000259" key="14">
    <source>
        <dbReference type="PROSITE" id="PS51194"/>
    </source>
</evidence>
<keyword evidence="3" id="KW-0479">Metal-binding</keyword>
<evidence type="ECO:0000256" key="4">
    <source>
        <dbReference type="ARBA" id="ARBA00022741"/>
    </source>
</evidence>
<feature type="region of interest" description="Disordered" evidence="11">
    <location>
        <begin position="1"/>
        <end position="97"/>
    </location>
</feature>
<dbReference type="InterPro" id="IPR038718">
    <property type="entry name" value="SNF2-like_sf"/>
</dbReference>
<feature type="domain" description="Helicase C-terminal" evidence="14">
    <location>
        <begin position="806"/>
        <end position="969"/>
    </location>
</feature>
<dbReference type="Gene3D" id="3.40.50.300">
    <property type="entry name" value="P-loop containing nucleotide triphosphate hydrolases"/>
    <property type="match status" value="1"/>
</dbReference>
<organism evidence="15 16">
    <name type="scientific">Xylaria arbuscula</name>
    <dbReference type="NCBI Taxonomy" id="114810"/>
    <lineage>
        <taxon>Eukaryota</taxon>
        <taxon>Fungi</taxon>
        <taxon>Dikarya</taxon>
        <taxon>Ascomycota</taxon>
        <taxon>Pezizomycotina</taxon>
        <taxon>Sordariomycetes</taxon>
        <taxon>Xylariomycetidae</taxon>
        <taxon>Xylariales</taxon>
        <taxon>Xylariaceae</taxon>
        <taxon>Xylaria</taxon>
    </lineage>
</organism>
<feature type="region of interest" description="Disordered" evidence="11">
    <location>
        <begin position="731"/>
        <end position="780"/>
    </location>
</feature>
<dbReference type="VEuPathDB" id="FungiDB:F4678DRAFT_420258"/>
<feature type="compositionally biased region" description="Basic and acidic residues" evidence="11">
    <location>
        <begin position="569"/>
        <end position="583"/>
    </location>
</feature>
<comment type="subcellular location">
    <subcellularLocation>
        <location evidence="1">Nucleus</location>
    </subcellularLocation>
</comment>
<dbReference type="Proteomes" id="UP001148614">
    <property type="component" value="Unassembled WGS sequence"/>
</dbReference>
<evidence type="ECO:0000256" key="2">
    <source>
        <dbReference type="ARBA" id="ARBA00007025"/>
    </source>
</evidence>
<dbReference type="PROSITE" id="PS00518">
    <property type="entry name" value="ZF_RING_1"/>
    <property type="match status" value="1"/>
</dbReference>
<dbReference type="GO" id="GO:0005737">
    <property type="term" value="C:cytoplasm"/>
    <property type="evidence" value="ECO:0007669"/>
    <property type="project" value="TreeGrafter"/>
</dbReference>
<evidence type="ECO:0000313" key="15">
    <source>
        <dbReference type="EMBL" id="KAJ3577652.1"/>
    </source>
</evidence>
<evidence type="ECO:0000256" key="5">
    <source>
        <dbReference type="ARBA" id="ARBA00022771"/>
    </source>
</evidence>